<dbReference type="Proteomes" id="UP000291084">
    <property type="component" value="Chromosome 1"/>
</dbReference>
<sequence length="98" mass="11096">MFTFPTSKFIVTSIFFSLQGQIRTTGKGEEESCFPSQPLARDKEKGNEASYCGIPVMTCKHYMLPDHQSMNAVCFYLTEGITLTQNLISKDQFQTLLK</sequence>
<dbReference type="EMBL" id="AP015034">
    <property type="protein sequence ID" value="BAT72734.1"/>
    <property type="molecule type" value="Genomic_DNA"/>
</dbReference>
<organism evidence="1 2">
    <name type="scientific">Vigna angularis var. angularis</name>
    <dbReference type="NCBI Taxonomy" id="157739"/>
    <lineage>
        <taxon>Eukaryota</taxon>
        <taxon>Viridiplantae</taxon>
        <taxon>Streptophyta</taxon>
        <taxon>Embryophyta</taxon>
        <taxon>Tracheophyta</taxon>
        <taxon>Spermatophyta</taxon>
        <taxon>Magnoliopsida</taxon>
        <taxon>eudicotyledons</taxon>
        <taxon>Gunneridae</taxon>
        <taxon>Pentapetalae</taxon>
        <taxon>rosids</taxon>
        <taxon>fabids</taxon>
        <taxon>Fabales</taxon>
        <taxon>Fabaceae</taxon>
        <taxon>Papilionoideae</taxon>
        <taxon>50 kb inversion clade</taxon>
        <taxon>NPAAA clade</taxon>
        <taxon>indigoferoid/millettioid clade</taxon>
        <taxon>Phaseoleae</taxon>
        <taxon>Vigna</taxon>
    </lineage>
</organism>
<keyword evidence="2" id="KW-1185">Reference proteome</keyword>
<reference evidence="1 2" key="1">
    <citation type="journal article" date="2015" name="Sci. Rep.">
        <title>The power of single molecule real-time sequencing technology in the de novo assembly of a eukaryotic genome.</title>
        <authorList>
            <person name="Sakai H."/>
            <person name="Naito K."/>
            <person name="Ogiso-Tanaka E."/>
            <person name="Takahashi Y."/>
            <person name="Iseki K."/>
            <person name="Muto C."/>
            <person name="Satou K."/>
            <person name="Teruya K."/>
            <person name="Shiroma A."/>
            <person name="Shimoji M."/>
            <person name="Hirano T."/>
            <person name="Itoh T."/>
            <person name="Kaga A."/>
            <person name="Tomooka N."/>
        </authorList>
    </citation>
    <scope>NUCLEOTIDE SEQUENCE [LARGE SCALE GENOMIC DNA]</scope>
    <source>
        <strain evidence="2">cv. Shumari</strain>
    </source>
</reference>
<proteinExistence type="predicted"/>
<evidence type="ECO:0000313" key="1">
    <source>
        <dbReference type="EMBL" id="BAT72734.1"/>
    </source>
</evidence>
<protein>
    <submittedName>
        <fullName evidence="1">Uncharacterized protein</fullName>
    </submittedName>
</protein>
<gene>
    <name evidence="1" type="primary">Vigan.01G016700</name>
    <name evidence="1" type="ORF">VIGAN_01016700</name>
</gene>
<evidence type="ECO:0000313" key="2">
    <source>
        <dbReference type="Proteomes" id="UP000291084"/>
    </source>
</evidence>
<accession>A0A0S3QWQ1</accession>
<name>A0A0S3QWQ1_PHAAN</name>
<dbReference type="AlphaFoldDB" id="A0A0S3QWQ1"/>